<geneLocation type="plasmid" evidence="1 2">
    <name>pSR84</name>
</geneLocation>
<dbReference type="Gene3D" id="3.40.50.300">
    <property type="entry name" value="P-loop containing nucleotide triphosphate hydrolases"/>
    <property type="match status" value="1"/>
</dbReference>
<evidence type="ECO:0000313" key="1">
    <source>
        <dbReference type="EMBL" id="CBH22839.1"/>
    </source>
</evidence>
<reference evidence="1 2" key="1">
    <citation type="journal article" date="2010" name="ISME J.">
        <title>Fine-scale evolution: genomic, phenotypic and ecological differentiation in two coexisting Salinibacter ruber strains.</title>
        <authorList>
            <person name="Pena A."/>
            <person name="Teeling H."/>
            <person name="Huerta-Cepas J."/>
            <person name="Santos F."/>
            <person name="Yarza P."/>
            <person name="Brito-Echeverria J."/>
            <person name="Lucio M."/>
            <person name="Schmitt-Kopplin P."/>
            <person name="Meseguer I."/>
            <person name="Schenowitz C."/>
            <person name="Dossat C."/>
            <person name="Barbe V."/>
            <person name="Dopazo J."/>
            <person name="Rossello-Mora R."/>
            <person name="Schuler M."/>
            <person name="Glockner F.O."/>
            <person name="Amann R."/>
            <person name="Gabaldon T."/>
            <person name="Anton J."/>
        </authorList>
    </citation>
    <scope>NUCLEOTIDE SEQUENCE [LARGE SCALE GENOMIC DNA]</scope>
    <source>
        <strain evidence="1 2">M8</strain>
        <plasmid evidence="2">pSR84</plasmid>
    </source>
</reference>
<dbReference type="GO" id="GO:0016740">
    <property type="term" value="F:transferase activity"/>
    <property type="evidence" value="ECO:0007669"/>
    <property type="project" value="UniProtKB-KW"/>
</dbReference>
<dbReference type="EC" id="2.8.2.-" evidence="1"/>
<dbReference type="InterPro" id="IPR027417">
    <property type="entry name" value="P-loop_NTPase"/>
</dbReference>
<dbReference type="HOGENOM" id="CLU_090344_0_0_10"/>
<dbReference type="RefSeq" id="WP_013124674.1">
    <property type="nucleotide sequence ID" value="NC_014157.1"/>
</dbReference>
<proteinExistence type="predicted"/>
<dbReference type="Proteomes" id="UP000000933">
    <property type="component" value="Plasmid pSR84"/>
</dbReference>
<keyword evidence="1" id="KW-0614">Plasmid</keyword>
<dbReference type="SUPFAM" id="SSF52540">
    <property type="entry name" value="P-loop containing nucleoside triphosphate hydrolases"/>
    <property type="match status" value="1"/>
</dbReference>
<evidence type="ECO:0000313" key="2">
    <source>
        <dbReference type="Proteomes" id="UP000000933"/>
    </source>
</evidence>
<protein>
    <submittedName>
        <fullName evidence="1">Nodulation protein H</fullName>
        <ecNumber evidence="1">2.8.2.-</ecNumber>
    </submittedName>
</protein>
<dbReference type="AlphaFoldDB" id="D6CW10"/>
<accession>D6CW10</accession>
<organism evidence="1 2">
    <name type="scientific">Salinibacter ruber (strain M8)</name>
    <dbReference type="NCBI Taxonomy" id="761659"/>
    <lineage>
        <taxon>Bacteria</taxon>
        <taxon>Pseudomonadati</taxon>
        <taxon>Rhodothermota</taxon>
        <taxon>Rhodothermia</taxon>
        <taxon>Rhodothermales</taxon>
        <taxon>Salinibacteraceae</taxon>
        <taxon>Salinibacter</taxon>
    </lineage>
</organism>
<dbReference type="PATRIC" id="fig|761659.10.peg.3510"/>
<gene>
    <name evidence="1" type="primary">nodH</name>
    <name evidence="1" type="ORF">SRM_p84033</name>
</gene>
<keyword evidence="1" id="KW-0808">Transferase</keyword>
<dbReference type="KEGG" id="srm:SRM_p84033"/>
<sequence>MMPSLAKTLNAYYAGYAYEAAQHLRPTVRSTPPETRFVLFARGRSGTTLLLSMLNAHPAVEADGEILRRRALCPLRLVKQCEAQTQASVYGFKLLSYQLRSLQTHLPDRRAFLEALVEQGYRVLYLRRQNLLRHALSGLYAEHRRRWHQTETDAADRPAIRVDRDDLFRWLDGSAQLRRFEQEAIGGLPHLSLTYEEHLEDPACHADTLRRVTDRLDLAPIAPDTSLRKTTPRRLSDLATNPDDVRRWVAASPYARFLSAVLA</sequence>
<name>D6CW10_SALRM</name>
<reference evidence="2" key="2">
    <citation type="submission" date="2010-04" db="EMBL/GenBank/DDBJ databases">
        <title>Genome sequence of Salinibacter ruber M8.</title>
        <authorList>
            <consortium name="Genoscope"/>
        </authorList>
    </citation>
    <scope>NUCLEOTIDE SEQUENCE [LARGE SCALE GENOMIC DNA]</scope>
    <source>
        <strain evidence="2">M8</strain>
        <plasmid evidence="2">pSR84</plasmid>
    </source>
</reference>
<dbReference type="EMBL" id="FP565813">
    <property type="protein sequence ID" value="CBH22839.1"/>
    <property type="molecule type" value="Genomic_DNA"/>
</dbReference>